<dbReference type="InterPro" id="IPR001647">
    <property type="entry name" value="HTH_TetR"/>
</dbReference>
<dbReference type="Pfam" id="PF00440">
    <property type="entry name" value="TetR_N"/>
    <property type="match status" value="1"/>
</dbReference>
<dbReference type="GO" id="GO:0003700">
    <property type="term" value="F:DNA-binding transcription factor activity"/>
    <property type="evidence" value="ECO:0007669"/>
    <property type="project" value="TreeGrafter"/>
</dbReference>
<evidence type="ECO:0000256" key="3">
    <source>
        <dbReference type="SAM" id="MobiDB-lite"/>
    </source>
</evidence>
<gene>
    <name evidence="5" type="ORF">AVDCRST_MAG59-4002</name>
</gene>
<dbReference type="InterPro" id="IPR009057">
    <property type="entry name" value="Homeodomain-like_sf"/>
</dbReference>
<dbReference type="PROSITE" id="PS50977">
    <property type="entry name" value="HTH_TETR_2"/>
    <property type="match status" value="1"/>
</dbReference>
<reference evidence="5" key="1">
    <citation type="submission" date="2020-02" db="EMBL/GenBank/DDBJ databases">
        <authorList>
            <person name="Meier V. D."/>
        </authorList>
    </citation>
    <scope>NUCLEOTIDE SEQUENCE</scope>
    <source>
        <strain evidence="5">AVDCRST_MAG59</strain>
    </source>
</reference>
<organism evidence="5">
    <name type="scientific">uncultured Thermomicrobiales bacterium</name>
    <dbReference type="NCBI Taxonomy" id="1645740"/>
    <lineage>
        <taxon>Bacteria</taxon>
        <taxon>Pseudomonadati</taxon>
        <taxon>Thermomicrobiota</taxon>
        <taxon>Thermomicrobia</taxon>
        <taxon>Thermomicrobiales</taxon>
        <taxon>environmental samples</taxon>
    </lineage>
</organism>
<keyword evidence="1 2" id="KW-0238">DNA-binding</keyword>
<dbReference type="AlphaFoldDB" id="A0A6J4VDF9"/>
<dbReference type="InterPro" id="IPR050109">
    <property type="entry name" value="HTH-type_TetR-like_transc_reg"/>
</dbReference>
<evidence type="ECO:0000256" key="1">
    <source>
        <dbReference type="ARBA" id="ARBA00023125"/>
    </source>
</evidence>
<name>A0A6J4VDF9_9BACT</name>
<accession>A0A6J4VDF9</accession>
<dbReference type="PANTHER" id="PTHR30055">
    <property type="entry name" value="HTH-TYPE TRANSCRIPTIONAL REGULATOR RUTR"/>
    <property type="match status" value="1"/>
</dbReference>
<feature type="DNA-binding region" description="H-T-H motif" evidence="2">
    <location>
        <begin position="45"/>
        <end position="64"/>
    </location>
</feature>
<dbReference type="PRINTS" id="PR00455">
    <property type="entry name" value="HTHTETR"/>
</dbReference>
<dbReference type="Gene3D" id="1.10.357.10">
    <property type="entry name" value="Tetracycline Repressor, domain 2"/>
    <property type="match status" value="1"/>
</dbReference>
<feature type="domain" description="HTH tetR-type" evidence="4">
    <location>
        <begin position="22"/>
        <end position="82"/>
    </location>
</feature>
<evidence type="ECO:0000259" key="4">
    <source>
        <dbReference type="PROSITE" id="PS50977"/>
    </source>
</evidence>
<dbReference type="SUPFAM" id="SSF46689">
    <property type="entry name" value="Homeodomain-like"/>
    <property type="match status" value="1"/>
</dbReference>
<sequence>MTAPGTDVMEERLAGRTSEAQAARTDRLIRAAIELAGQGGYEAVQMREVARMAGVALATLYRYYPSKNELLLAAVRSEMGKLDDDVRTRPPRATTPERRAGEVFARALQAMRNDPGFAHAALSVRQSPAPFGGHEAAQAPIDTGYTLVDIAARAAWGGDHEVTQGQRLALQMVESLWIGSTIDWLNGRLTADAAVQRIRLAAEKLLT</sequence>
<feature type="region of interest" description="Disordered" evidence="3">
    <location>
        <begin position="1"/>
        <end position="20"/>
    </location>
</feature>
<dbReference type="EMBL" id="CADCWF010000297">
    <property type="protein sequence ID" value="CAA9575570.1"/>
    <property type="molecule type" value="Genomic_DNA"/>
</dbReference>
<evidence type="ECO:0000313" key="5">
    <source>
        <dbReference type="EMBL" id="CAA9575570.1"/>
    </source>
</evidence>
<protein>
    <recommendedName>
        <fullName evidence="4">HTH tetR-type domain-containing protein</fullName>
    </recommendedName>
</protein>
<proteinExistence type="predicted"/>
<evidence type="ECO:0000256" key="2">
    <source>
        <dbReference type="PROSITE-ProRule" id="PRU00335"/>
    </source>
</evidence>
<dbReference type="GO" id="GO:0000976">
    <property type="term" value="F:transcription cis-regulatory region binding"/>
    <property type="evidence" value="ECO:0007669"/>
    <property type="project" value="TreeGrafter"/>
</dbReference>
<dbReference type="PANTHER" id="PTHR30055:SF242">
    <property type="entry name" value="HTH-TYPE TRANSCRIPTIONAL REPRESSOR KSTR"/>
    <property type="match status" value="1"/>
</dbReference>